<gene>
    <name evidence="1" type="ordered locus">wcw_0358</name>
</gene>
<sequence length="49" mass="5277">MIFQGCLASEMIGVLSLGKCEGYSPKENLSFFAERPLPLGRGCKAKNQG</sequence>
<dbReference type="STRING" id="716544.wcw_0358"/>
<keyword evidence="2" id="KW-1185">Reference proteome</keyword>
<dbReference type="Proteomes" id="UP000001505">
    <property type="component" value="Chromosome"/>
</dbReference>
<organism evidence="1 2">
    <name type="scientific">Waddlia chondrophila (strain ATCC VR-1470 / WSU 86-1044)</name>
    <dbReference type="NCBI Taxonomy" id="716544"/>
    <lineage>
        <taxon>Bacteria</taxon>
        <taxon>Pseudomonadati</taxon>
        <taxon>Chlamydiota</taxon>
        <taxon>Chlamydiia</taxon>
        <taxon>Parachlamydiales</taxon>
        <taxon>Waddliaceae</taxon>
        <taxon>Waddlia</taxon>
    </lineage>
</organism>
<dbReference type="HOGENOM" id="CLU_3142184_0_0_0"/>
<evidence type="ECO:0000313" key="2">
    <source>
        <dbReference type="Proteomes" id="UP000001505"/>
    </source>
</evidence>
<evidence type="ECO:0000313" key="1">
    <source>
        <dbReference type="EMBL" id="ADI37731.1"/>
    </source>
</evidence>
<name>D6YUC0_WADCW</name>
<accession>D6YUC0</accession>
<proteinExistence type="predicted"/>
<reference evidence="1 2" key="1">
    <citation type="journal article" date="2010" name="PLoS ONE">
        <title>The Waddlia genome: a window into chlamydial biology.</title>
        <authorList>
            <person name="Bertelli C."/>
            <person name="Collyn F."/>
            <person name="Croxatto A."/>
            <person name="Ruckert C."/>
            <person name="Polkinghorne A."/>
            <person name="Kebbi-Beghdadi C."/>
            <person name="Goesmann A."/>
            <person name="Vaughan L."/>
            <person name="Greub G."/>
        </authorList>
    </citation>
    <scope>NUCLEOTIDE SEQUENCE [LARGE SCALE GENOMIC DNA]</scope>
    <source>
        <strain evidence="2">ATCC VR-1470 / WSU 86-1044</strain>
    </source>
</reference>
<dbReference type="EMBL" id="CP001928">
    <property type="protein sequence ID" value="ADI37731.1"/>
    <property type="molecule type" value="Genomic_DNA"/>
</dbReference>
<protein>
    <submittedName>
        <fullName evidence="1">Uncharacterized protein</fullName>
    </submittedName>
</protein>
<dbReference type="KEGG" id="wch:wcw_0358"/>
<dbReference type="AlphaFoldDB" id="D6YUC0"/>